<sequence>MVVGGPSAVLVDGKETISQRLPLAAGLIALTTFVLLFLFTGSVVMPLKALVLNVLSLTAVLGAAVWIFQDGHLSGALGFLPGPLDTSMPVLLFCIAFGLSMDYEVFLLSRIKEEHDRGVPNAEAVATGLARTGRIVTTAAALLAVTFVAFGTSSVTFIQMFGIGTALAIVLDATLIRGVLVPAFMRLAGNANWWAPRPLRALHARIGLVDG</sequence>
<reference evidence="10" key="1">
    <citation type="submission" date="2016-02" db="EMBL/GenBank/DDBJ databases">
        <authorList>
            <person name="Wibberg D."/>
        </authorList>
    </citation>
    <scope>NUCLEOTIDE SEQUENCE [LARGE SCALE GENOMIC DNA]</scope>
</reference>
<dbReference type="Proteomes" id="UP000199013">
    <property type="component" value="Unassembled WGS sequence"/>
</dbReference>
<evidence type="ECO:0000256" key="7">
    <source>
        <dbReference type="SAM" id="Phobius"/>
    </source>
</evidence>
<evidence type="ECO:0000256" key="2">
    <source>
        <dbReference type="ARBA" id="ARBA00010157"/>
    </source>
</evidence>
<organism evidence="9 10">
    <name type="scientific">Candidatus Protofrankia californiensis</name>
    <dbReference type="NCBI Taxonomy" id="1839754"/>
    <lineage>
        <taxon>Bacteria</taxon>
        <taxon>Bacillati</taxon>
        <taxon>Actinomycetota</taxon>
        <taxon>Actinomycetes</taxon>
        <taxon>Frankiales</taxon>
        <taxon>Frankiaceae</taxon>
        <taxon>Protofrankia</taxon>
    </lineage>
</organism>
<feature type="domain" description="Membrane transport protein MMPL" evidence="8">
    <location>
        <begin position="3"/>
        <end position="197"/>
    </location>
</feature>
<dbReference type="PANTHER" id="PTHR33406:SF11">
    <property type="entry name" value="MEMBRANE PROTEIN SCO6666-RELATED"/>
    <property type="match status" value="1"/>
</dbReference>
<protein>
    <submittedName>
        <fullName evidence="9">MmpL domain-containing protein</fullName>
    </submittedName>
</protein>
<keyword evidence="3" id="KW-1003">Cell membrane</keyword>
<keyword evidence="4 7" id="KW-0812">Transmembrane</keyword>
<dbReference type="InterPro" id="IPR004869">
    <property type="entry name" value="MMPL_dom"/>
</dbReference>
<feature type="transmembrane region" description="Helical" evidence="7">
    <location>
        <begin position="20"/>
        <end position="38"/>
    </location>
</feature>
<feature type="transmembrane region" description="Helical" evidence="7">
    <location>
        <begin position="88"/>
        <end position="108"/>
    </location>
</feature>
<dbReference type="SUPFAM" id="SSF82866">
    <property type="entry name" value="Multidrug efflux transporter AcrB transmembrane domain"/>
    <property type="match status" value="1"/>
</dbReference>
<keyword evidence="5 7" id="KW-1133">Transmembrane helix</keyword>
<feature type="transmembrane region" description="Helical" evidence="7">
    <location>
        <begin position="50"/>
        <end position="68"/>
    </location>
</feature>
<evidence type="ECO:0000256" key="1">
    <source>
        <dbReference type="ARBA" id="ARBA00004651"/>
    </source>
</evidence>
<gene>
    <name evidence="9" type="ORF">FDG2_1041</name>
</gene>
<evidence type="ECO:0000256" key="6">
    <source>
        <dbReference type="ARBA" id="ARBA00023136"/>
    </source>
</evidence>
<dbReference type="PANTHER" id="PTHR33406">
    <property type="entry name" value="MEMBRANE PROTEIN MJ1562-RELATED"/>
    <property type="match status" value="1"/>
</dbReference>
<keyword evidence="6 7" id="KW-0472">Membrane</keyword>
<evidence type="ECO:0000259" key="8">
    <source>
        <dbReference type="Pfam" id="PF03176"/>
    </source>
</evidence>
<comment type="subcellular location">
    <subcellularLocation>
        <location evidence="1">Cell membrane</location>
        <topology evidence="1">Multi-pass membrane protein</topology>
    </subcellularLocation>
</comment>
<evidence type="ECO:0000313" key="10">
    <source>
        <dbReference type="Proteomes" id="UP000199013"/>
    </source>
</evidence>
<comment type="similarity">
    <text evidence="2">Belongs to the resistance-nodulation-cell division (RND) (TC 2.A.6) family. MmpL subfamily.</text>
</comment>
<evidence type="ECO:0000313" key="9">
    <source>
        <dbReference type="EMBL" id="SBW19207.1"/>
    </source>
</evidence>
<name>A0A1C3NUV0_9ACTN</name>
<accession>A0A1C3NUV0</accession>
<dbReference type="Pfam" id="PF03176">
    <property type="entry name" value="MMPL"/>
    <property type="match status" value="1"/>
</dbReference>
<keyword evidence="10" id="KW-1185">Reference proteome</keyword>
<dbReference type="GO" id="GO:0005886">
    <property type="term" value="C:plasma membrane"/>
    <property type="evidence" value="ECO:0007669"/>
    <property type="project" value="UniProtKB-SubCell"/>
</dbReference>
<proteinExistence type="inferred from homology"/>
<evidence type="ECO:0000256" key="3">
    <source>
        <dbReference type="ARBA" id="ARBA00022475"/>
    </source>
</evidence>
<dbReference type="Gene3D" id="1.20.1640.10">
    <property type="entry name" value="Multidrug efflux transporter AcrB transmembrane domain"/>
    <property type="match status" value="1"/>
</dbReference>
<evidence type="ECO:0000256" key="5">
    <source>
        <dbReference type="ARBA" id="ARBA00022989"/>
    </source>
</evidence>
<dbReference type="InterPro" id="IPR050545">
    <property type="entry name" value="Mycobact_MmpL"/>
</dbReference>
<evidence type="ECO:0000256" key="4">
    <source>
        <dbReference type="ARBA" id="ARBA00022692"/>
    </source>
</evidence>
<dbReference type="EMBL" id="FLUV01000431">
    <property type="protein sequence ID" value="SBW19207.1"/>
    <property type="molecule type" value="Genomic_DNA"/>
</dbReference>
<dbReference type="AlphaFoldDB" id="A0A1C3NUV0"/>